<dbReference type="SUPFAM" id="SSF109854">
    <property type="entry name" value="DinB/YfiT-like putative metalloenzymes"/>
    <property type="match status" value="1"/>
</dbReference>
<reference evidence="1" key="1">
    <citation type="submission" date="2021-01" db="EMBL/GenBank/DDBJ databases">
        <title>Genomic Encyclopedia of Type Strains, Phase IV (KMG-IV): sequencing the most valuable type-strain genomes for metagenomic binning, comparative biology and taxonomic classification.</title>
        <authorList>
            <person name="Goeker M."/>
        </authorList>
    </citation>
    <scope>NUCLEOTIDE SEQUENCE</scope>
    <source>
        <strain evidence="1">DSM 21943</strain>
    </source>
</reference>
<dbReference type="InterPro" id="IPR007061">
    <property type="entry name" value="MST-like"/>
</dbReference>
<protein>
    <submittedName>
        <fullName evidence="1">Damage-inducible protein DinB</fullName>
    </submittedName>
</protein>
<organism evidence="1 2">
    <name type="scientific">Shouchella xiaoxiensis</name>
    <dbReference type="NCBI Taxonomy" id="766895"/>
    <lineage>
        <taxon>Bacteria</taxon>
        <taxon>Bacillati</taxon>
        <taxon>Bacillota</taxon>
        <taxon>Bacilli</taxon>
        <taxon>Bacillales</taxon>
        <taxon>Bacillaceae</taxon>
        <taxon>Shouchella</taxon>
    </lineage>
</organism>
<keyword evidence="2" id="KW-1185">Reference proteome</keyword>
<dbReference type="InterPro" id="IPR034660">
    <property type="entry name" value="DinB/YfiT-like"/>
</dbReference>
<name>A0ABS2SQJ3_9BACI</name>
<proteinExistence type="predicted"/>
<accession>A0ABS2SQJ3</accession>
<evidence type="ECO:0000313" key="2">
    <source>
        <dbReference type="Proteomes" id="UP001179280"/>
    </source>
</evidence>
<dbReference type="EMBL" id="JAFBCV010000002">
    <property type="protein sequence ID" value="MBM7837779.1"/>
    <property type="molecule type" value="Genomic_DNA"/>
</dbReference>
<dbReference type="Gene3D" id="1.20.120.450">
    <property type="entry name" value="dinb family like domain"/>
    <property type="match status" value="1"/>
</dbReference>
<gene>
    <name evidence="1" type="ORF">JOC54_001010</name>
</gene>
<sequence length="176" mass="20347">MTIDLKKDSEMTPLIGLFVAMVEENFLRLTRSLEGVSPDELIYTGLSHDANSIAQLLKHLAYVDLNWVYRIKGDAMPLSVECAYGPMVDENGQLPKVENRTLEDLLSAYEYVLEQLKEECRKRTDAELQKTVAYEEGKTATIQWGIWHMADHSRYHQAHINQLRSWFKQERGIRCS</sequence>
<dbReference type="Proteomes" id="UP001179280">
    <property type="component" value="Unassembled WGS sequence"/>
</dbReference>
<dbReference type="RefSeq" id="WP_035421956.1">
    <property type="nucleotide sequence ID" value="NZ_JAFBCV010000002.1"/>
</dbReference>
<comment type="caution">
    <text evidence="1">The sequence shown here is derived from an EMBL/GenBank/DDBJ whole genome shotgun (WGS) entry which is preliminary data.</text>
</comment>
<dbReference type="Pfam" id="PF04978">
    <property type="entry name" value="MST"/>
    <property type="match status" value="1"/>
</dbReference>
<evidence type="ECO:0000313" key="1">
    <source>
        <dbReference type="EMBL" id="MBM7837779.1"/>
    </source>
</evidence>